<reference evidence="1" key="1">
    <citation type="submission" date="2020-10" db="EMBL/GenBank/DDBJ databases">
        <authorList>
            <person name="Castelo-Branco R."/>
            <person name="Eusebio N."/>
            <person name="Adriana R."/>
            <person name="Vieira A."/>
            <person name="Brugerolle De Fraissinette N."/>
            <person name="Rezende De Castro R."/>
            <person name="Schneider M.P."/>
            <person name="Vasconcelos V."/>
            <person name="Leao P.N."/>
        </authorList>
    </citation>
    <scope>NUCLEOTIDE SEQUENCE</scope>
    <source>
        <strain evidence="1">LEGE 11467</strain>
    </source>
</reference>
<name>A0A928VWZ3_9CYAN</name>
<dbReference type="EMBL" id="JADEXN010000121">
    <property type="protein sequence ID" value="MBE9040818.1"/>
    <property type="molecule type" value="Genomic_DNA"/>
</dbReference>
<protein>
    <submittedName>
        <fullName evidence="1">Uncharacterized protein</fullName>
    </submittedName>
</protein>
<organism evidence="1 2">
    <name type="scientific">Zarconia navalis LEGE 11467</name>
    <dbReference type="NCBI Taxonomy" id="1828826"/>
    <lineage>
        <taxon>Bacteria</taxon>
        <taxon>Bacillati</taxon>
        <taxon>Cyanobacteriota</taxon>
        <taxon>Cyanophyceae</taxon>
        <taxon>Oscillatoriophycideae</taxon>
        <taxon>Oscillatoriales</taxon>
        <taxon>Oscillatoriales incertae sedis</taxon>
        <taxon>Zarconia</taxon>
        <taxon>Zarconia navalis</taxon>
    </lineage>
</organism>
<dbReference type="Proteomes" id="UP000621799">
    <property type="component" value="Unassembled WGS sequence"/>
</dbReference>
<sequence>MTFGSHVWHGFDGFGDCLRATMVCGSRFVGRGLWAAQDGSPIEIERGIGERSRLYLVVCHQLVRTIANPSAILCKASIFALGSLTQFSTQILQTRFDRYRSGDLTHGTKI</sequence>
<evidence type="ECO:0000313" key="1">
    <source>
        <dbReference type="EMBL" id="MBE9040818.1"/>
    </source>
</evidence>
<evidence type="ECO:0000313" key="2">
    <source>
        <dbReference type="Proteomes" id="UP000621799"/>
    </source>
</evidence>
<dbReference type="AlphaFoldDB" id="A0A928VWZ3"/>
<accession>A0A928VWZ3</accession>
<keyword evidence="2" id="KW-1185">Reference proteome</keyword>
<proteinExistence type="predicted"/>
<gene>
    <name evidence="1" type="ORF">IQ235_08505</name>
</gene>
<comment type="caution">
    <text evidence="1">The sequence shown here is derived from an EMBL/GenBank/DDBJ whole genome shotgun (WGS) entry which is preliminary data.</text>
</comment>